<protein>
    <submittedName>
        <fullName evidence="1">3755_t:CDS:1</fullName>
    </submittedName>
</protein>
<dbReference type="Gene3D" id="1.25.40.10">
    <property type="entry name" value="Tetratricopeptide repeat domain"/>
    <property type="match status" value="1"/>
</dbReference>
<proteinExistence type="predicted"/>
<accession>A0A9N9DR12</accession>
<dbReference type="SUPFAM" id="SSF81901">
    <property type="entry name" value="HCP-like"/>
    <property type="match status" value="1"/>
</dbReference>
<dbReference type="Proteomes" id="UP000789570">
    <property type="component" value="Unassembled WGS sequence"/>
</dbReference>
<evidence type="ECO:0000313" key="1">
    <source>
        <dbReference type="EMBL" id="CAG8644172.1"/>
    </source>
</evidence>
<sequence length="53" mass="6143">MQKAWECFSKRAELDNLSAIYWKGVYVLDIEKNEKLANQLFQDAADRGHAKAQ</sequence>
<keyword evidence="2" id="KW-1185">Reference proteome</keyword>
<organism evidence="1 2">
    <name type="scientific">Funneliformis caledonium</name>
    <dbReference type="NCBI Taxonomy" id="1117310"/>
    <lineage>
        <taxon>Eukaryota</taxon>
        <taxon>Fungi</taxon>
        <taxon>Fungi incertae sedis</taxon>
        <taxon>Mucoromycota</taxon>
        <taxon>Glomeromycotina</taxon>
        <taxon>Glomeromycetes</taxon>
        <taxon>Glomerales</taxon>
        <taxon>Glomeraceae</taxon>
        <taxon>Funneliformis</taxon>
    </lineage>
</organism>
<reference evidence="1" key="1">
    <citation type="submission" date="2021-06" db="EMBL/GenBank/DDBJ databases">
        <authorList>
            <person name="Kallberg Y."/>
            <person name="Tangrot J."/>
            <person name="Rosling A."/>
        </authorList>
    </citation>
    <scope>NUCLEOTIDE SEQUENCE</scope>
    <source>
        <strain evidence="1">UK204</strain>
    </source>
</reference>
<dbReference type="EMBL" id="CAJVPQ010004086">
    <property type="protein sequence ID" value="CAG8644172.1"/>
    <property type="molecule type" value="Genomic_DNA"/>
</dbReference>
<evidence type="ECO:0000313" key="2">
    <source>
        <dbReference type="Proteomes" id="UP000789570"/>
    </source>
</evidence>
<dbReference type="AlphaFoldDB" id="A0A9N9DR12"/>
<feature type="non-terminal residue" evidence="1">
    <location>
        <position position="53"/>
    </location>
</feature>
<gene>
    <name evidence="1" type="ORF">FCALED_LOCUS10723</name>
</gene>
<dbReference type="InterPro" id="IPR011990">
    <property type="entry name" value="TPR-like_helical_dom_sf"/>
</dbReference>
<comment type="caution">
    <text evidence="1">The sequence shown here is derived from an EMBL/GenBank/DDBJ whole genome shotgun (WGS) entry which is preliminary data.</text>
</comment>
<dbReference type="OrthoDB" id="64419at2759"/>
<name>A0A9N9DR12_9GLOM</name>